<keyword evidence="1 3" id="KW-0315">Glutamine amidotransferase</keyword>
<accession>A0AB38YI56</accession>
<dbReference type="Gene3D" id="3.60.20.10">
    <property type="entry name" value="Glutamine Phosphoribosylpyrophosphate, subunit 1, domain 1"/>
    <property type="match status" value="1"/>
</dbReference>
<name>A0AB38YI56_9GAMM</name>
<dbReference type="PROSITE" id="PS51278">
    <property type="entry name" value="GATASE_TYPE_2"/>
    <property type="match status" value="1"/>
</dbReference>
<dbReference type="SUPFAM" id="SSF56235">
    <property type="entry name" value="N-terminal nucleophile aminohydrolases (Ntn hydrolases)"/>
    <property type="match status" value="1"/>
</dbReference>
<gene>
    <name evidence="3" type="ORF">NFC81_03865</name>
</gene>
<dbReference type="CDD" id="cd01908">
    <property type="entry name" value="YafJ"/>
    <property type="match status" value="1"/>
</dbReference>
<dbReference type="PANTHER" id="PTHR42824:SF1">
    <property type="entry name" value="GLUTAMINE AMIDOTRANSFERASE YAFJ-RELATED"/>
    <property type="match status" value="1"/>
</dbReference>
<evidence type="ECO:0000256" key="1">
    <source>
        <dbReference type="ARBA" id="ARBA00022962"/>
    </source>
</evidence>
<reference evidence="3" key="1">
    <citation type="submission" date="2022-07" db="EMBL/GenBank/DDBJ databases">
        <title>Complete genome sequence of Salinispirillum sp. LH10-3-1 capable of multiple carbohydrate inversion isolated from a soda lake.</title>
        <authorList>
            <person name="Liu J."/>
            <person name="Zhai Y."/>
            <person name="Zhang H."/>
            <person name="Yang H."/>
            <person name="Qu J."/>
            <person name="Li J."/>
        </authorList>
    </citation>
    <scope>NUCLEOTIDE SEQUENCE</scope>
    <source>
        <strain evidence="3">LH 10-3-1</strain>
    </source>
</reference>
<sequence>MCELLGMSANVPTDMCFSFTGLTRRGGGTGPHKDGWGVAFYEGVGVKTFHESLASADSRIAEIVKSHPMKTEVGICHIRQANVGDVCLANTHPFIRELWGRYWTFAHNGQLQGFQPAAGVYEPVGSTDSESIFCDLLNRLRGSQPRDLSESALVDFLVSNSHTYAQQGVFNLLLSNGDWLFTFCTTKMACITRRAPFGPARLRDEEMVVDFGTETTPNDVVSVIVTDPLTADEVWDVYAPGEWRFWRAGEVVQQGQVDVPTHPSPSASQ</sequence>
<dbReference type="EMBL" id="CP101717">
    <property type="protein sequence ID" value="WLD58932.1"/>
    <property type="molecule type" value="Genomic_DNA"/>
</dbReference>
<evidence type="ECO:0000313" key="3">
    <source>
        <dbReference type="EMBL" id="WLD58932.1"/>
    </source>
</evidence>
<feature type="domain" description="Glutamine amidotransferase type-2" evidence="2">
    <location>
        <begin position="2"/>
        <end position="269"/>
    </location>
</feature>
<dbReference type="InterPro" id="IPR026869">
    <property type="entry name" value="EgtC-like"/>
</dbReference>
<dbReference type="PANTHER" id="PTHR42824">
    <property type="entry name" value="GLUTAMINE AMIDOTRANSFERASE"/>
    <property type="match status" value="1"/>
</dbReference>
<dbReference type="Pfam" id="PF13230">
    <property type="entry name" value="GATase_4"/>
    <property type="match status" value="1"/>
</dbReference>
<dbReference type="InterPro" id="IPR029055">
    <property type="entry name" value="Ntn_hydrolases_N"/>
</dbReference>
<evidence type="ECO:0000259" key="2">
    <source>
        <dbReference type="PROSITE" id="PS51278"/>
    </source>
</evidence>
<organism evidence="3">
    <name type="scientific">Salinispirillum sp. LH 10-3-1</name>
    <dbReference type="NCBI Taxonomy" id="2952525"/>
    <lineage>
        <taxon>Bacteria</taxon>
        <taxon>Pseudomonadati</taxon>
        <taxon>Pseudomonadota</taxon>
        <taxon>Gammaproteobacteria</taxon>
        <taxon>Oceanospirillales</taxon>
        <taxon>Saccharospirillaceae</taxon>
        <taxon>Salinispirillum</taxon>
    </lineage>
</organism>
<dbReference type="RefSeq" id="WP_304996220.1">
    <property type="nucleotide sequence ID" value="NZ_CP101717.1"/>
</dbReference>
<dbReference type="AlphaFoldDB" id="A0AB38YI56"/>
<protein>
    <submittedName>
        <fullName evidence="3">Class II glutamine amidotransferase</fullName>
    </submittedName>
</protein>
<dbReference type="InterPro" id="IPR017932">
    <property type="entry name" value="GATase_2_dom"/>
</dbReference>
<proteinExistence type="predicted"/>